<dbReference type="Pfam" id="PF00413">
    <property type="entry name" value="Peptidase_M10"/>
    <property type="match status" value="2"/>
</dbReference>
<sequence>MHVLMNRIVNYTPDLTQEEVDQAIQEAFKIWTDVTPLNFFRLSFGTADIMISFETKAFNLFTVATHEIGHALGLDHSSNREALMYPLYTYTGTRDFVLPEDDVEGIQALRYLKTHYNLRSSPAGIRKKNANSVAAKLREMQSFFGLEVTGTLDEETYELMQQPRCGVPDVGEYNFFPRKLKWSKNNLTYRIVNYTRDLTRAEVDRAFKKAFRVWSEVTPLNFTRIRSGTADIMISFGTKEHGDFYPFDGPSGLLAHAFPPGPNYGGDAHFDDDETWSTDSRGYNLFLVAAHEFGHSLGLEHSRDPGALMFPIYTYIGNTGFLLPDDDVEGIQALYGAGDRDPNPKHPKTPEKCDENLSFDAITELRGEMVIFKDRFFWRLHPQMVDAELVLIKSFWPELPNKIDAAYENPMKDHVFIFRGKKFWAMNGYDIVEGYPKKIYELGFPREMKTIDGAVHITDTGKTLFFTGDKFWSYDEENQVMEKGYPRLIEEEFPGIGNRVDAVYQKNGYIYFFNGPLQFQYSIWSKRIVRVLKTNSMFWC</sequence>
<evidence type="ECO:0000256" key="18">
    <source>
        <dbReference type="ARBA" id="ARBA00031807"/>
    </source>
</evidence>
<dbReference type="InterPro" id="IPR018487">
    <property type="entry name" value="Hemopexin-like_repeat"/>
</dbReference>
<dbReference type="InterPro" id="IPR018486">
    <property type="entry name" value="Hemopexin_CS"/>
</dbReference>
<feature type="binding site" evidence="21">
    <location>
        <position position="501"/>
    </location>
    <ligand>
        <name>Ca(2+)</name>
        <dbReference type="ChEBI" id="CHEBI:29108"/>
        <label>4</label>
    </ligand>
</feature>
<feature type="repeat" description="Hemopexin" evidence="25">
    <location>
        <begin position="448"/>
        <end position="496"/>
    </location>
</feature>
<feature type="binding site" evidence="21">
    <location>
        <position position="503"/>
    </location>
    <ligand>
        <name>Ca(2+)</name>
        <dbReference type="ChEBI" id="CHEBI:29108"/>
        <label>5</label>
    </ligand>
</feature>
<feature type="binding site" evidence="21">
    <location>
        <position position="197"/>
    </location>
    <ligand>
        <name>Ca(2+)</name>
        <dbReference type="ChEBI" id="CHEBI:29108"/>
        <label>1</label>
    </ligand>
</feature>
<feature type="binding site" evidence="21">
    <location>
        <position position="404"/>
    </location>
    <ligand>
        <name>Ca(2+)</name>
        <dbReference type="ChEBI" id="CHEBI:29108"/>
        <label>4</label>
    </ligand>
</feature>
<dbReference type="InterPro" id="IPR036375">
    <property type="entry name" value="Hemopexin-like_dom_sf"/>
</dbReference>
<evidence type="ECO:0000256" key="13">
    <source>
        <dbReference type="ARBA" id="ARBA00023049"/>
    </source>
</evidence>
<dbReference type="PANTHER" id="PTHR10201:SF165">
    <property type="entry name" value="COLLAGENASE 3"/>
    <property type="match status" value="1"/>
</dbReference>
<dbReference type="InterPro" id="IPR021158">
    <property type="entry name" value="Pept_M10A_Zn_BS"/>
</dbReference>
<dbReference type="GO" id="GO:0004222">
    <property type="term" value="F:metalloendopeptidase activity"/>
    <property type="evidence" value="ECO:0007669"/>
    <property type="project" value="InterPro"/>
</dbReference>
<feature type="modified residue" description="Phosphotyrosine; by PKDCC" evidence="23">
    <location>
        <position position="435"/>
    </location>
</feature>
<evidence type="ECO:0000256" key="8">
    <source>
        <dbReference type="ARBA" id="ARBA00022729"/>
    </source>
</evidence>
<dbReference type="SUPFAM" id="SSF50923">
    <property type="entry name" value="Hemopexin-like domain"/>
    <property type="match status" value="1"/>
</dbReference>
<evidence type="ECO:0000256" key="24">
    <source>
        <dbReference type="PIRSR" id="PIRSR621190-5"/>
    </source>
</evidence>
<keyword evidence="28" id="KW-1185">Reference proteome</keyword>
<feature type="binding site" evidence="21">
    <location>
        <position position="362"/>
    </location>
    <ligand>
        <name>Ca(2+)</name>
        <dbReference type="ChEBI" id="CHEBI:29108"/>
        <label>5</label>
    </ligand>
</feature>
<keyword evidence="4" id="KW-0964">Secreted</keyword>
<feature type="binding site" evidence="20">
    <location>
        <position position="295"/>
    </location>
    <ligand>
        <name>Zn(2+)</name>
        <dbReference type="ChEBI" id="CHEBI:29105"/>
        <label>2</label>
        <note>catalytic</note>
    </ligand>
</feature>
<feature type="binding site" evidence="20">
    <location>
        <position position="291"/>
    </location>
    <ligand>
        <name>Zn(2+)</name>
        <dbReference type="ChEBI" id="CHEBI:29105"/>
        <label>2</label>
        <note>catalytic</note>
    </ligand>
</feature>
<dbReference type="PANTHER" id="PTHR10201">
    <property type="entry name" value="MATRIX METALLOPROTEINASE"/>
    <property type="match status" value="1"/>
</dbReference>
<comment type="caution">
    <text evidence="27">The sequence shown here is derived from an EMBL/GenBank/DDBJ whole genome shotgun (WGS) entry which is preliminary data.</text>
</comment>
<feature type="binding site" evidence="21">
    <location>
        <position position="243"/>
    </location>
    <ligand>
        <name>Zn(2+)</name>
        <dbReference type="ChEBI" id="CHEBI:29105"/>
        <label>1</label>
    </ligand>
</feature>
<evidence type="ECO:0000256" key="4">
    <source>
        <dbReference type="ARBA" id="ARBA00022525"/>
    </source>
</evidence>
<feature type="active site" evidence="19">
    <location>
        <position position="292"/>
    </location>
</feature>
<evidence type="ECO:0000256" key="21">
    <source>
        <dbReference type="PIRSR" id="PIRSR621190-2"/>
    </source>
</evidence>
<dbReference type="GO" id="GO:0006508">
    <property type="term" value="P:proteolysis"/>
    <property type="evidence" value="ECO:0007669"/>
    <property type="project" value="UniProtKB-KW"/>
</dbReference>
<keyword evidence="12 21" id="KW-0106">Calcium</keyword>
<feature type="repeat" description="Hemopexin" evidence="25">
    <location>
        <begin position="350"/>
        <end position="399"/>
    </location>
</feature>
<evidence type="ECO:0000256" key="1">
    <source>
        <dbReference type="ARBA" id="ARBA00004498"/>
    </source>
</evidence>
<keyword evidence="5" id="KW-0272">Extracellular matrix</keyword>
<dbReference type="CDD" id="cd00094">
    <property type="entry name" value="HX"/>
    <property type="match status" value="1"/>
</dbReference>
<evidence type="ECO:0000256" key="22">
    <source>
        <dbReference type="PIRSR" id="PIRSR621190-3"/>
    </source>
</evidence>
<dbReference type="PRINTS" id="PR00138">
    <property type="entry name" value="MATRIXIN"/>
</dbReference>
<dbReference type="InterPro" id="IPR036365">
    <property type="entry name" value="PGBD-like_sf"/>
</dbReference>
<feature type="binding site" evidence="21">
    <location>
        <position position="271"/>
    </location>
    <ligand>
        <name>Ca(2+)</name>
        <dbReference type="ChEBI" id="CHEBI:29108"/>
        <label>3</label>
    </ligand>
</feature>
<keyword evidence="17" id="KW-0325">Glycoprotein</keyword>
<dbReference type="SUPFAM" id="SSF47090">
    <property type="entry name" value="PGBD-like"/>
    <property type="match status" value="1"/>
</dbReference>
<evidence type="ECO:0000256" key="7">
    <source>
        <dbReference type="ARBA" id="ARBA00022723"/>
    </source>
</evidence>
<feature type="repeat" description="Hemopexin" evidence="25">
    <location>
        <begin position="400"/>
        <end position="446"/>
    </location>
</feature>
<dbReference type="Pfam" id="PF00045">
    <property type="entry name" value="Hemopexin"/>
    <property type="match status" value="4"/>
</dbReference>
<dbReference type="Gene3D" id="2.110.10.10">
    <property type="entry name" value="Hemopexin-like domain"/>
    <property type="match status" value="1"/>
</dbReference>
<evidence type="ECO:0000259" key="26">
    <source>
        <dbReference type="SMART" id="SM00235"/>
    </source>
</evidence>
<dbReference type="AlphaFoldDB" id="A0A9D3XY30"/>
<keyword evidence="10" id="KW-0378">Hydrolase</keyword>
<name>A0A9D3XY30_9SAUR</name>
<dbReference type="PROSITE" id="PS00546">
    <property type="entry name" value="CYSTEINE_SWITCH"/>
    <property type="match status" value="1"/>
</dbReference>
<dbReference type="InterPro" id="IPR006026">
    <property type="entry name" value="Peptidase_Metallo"/>
</dbReference>
<feature type="binding site" evidence="21">
    <location>
        <position position="248"/>
    </location>
    <ligand>
        <name>Ca(2+)</name>
        <dbReference type="ChEBI" id="CHEBI:29108"/>
        <label>3</label>
    </ligand>
</feature>
<dbReference type="InterPro" id="IPR000585">
    <property type="entry name" value="Hemopexin-like_dom"/>
</dbReference>
<reference evidence="27" key="1">
    <citation type="submission" date="2021-09" db="EMBL/GenBank/DDBJ databases">
        <title>The genome of Mauremys mutica provides insights into the evolution of semi-aquatic lifestyle.</title>
        <authorList>
            <person name="Gong S."/>
            <person name="Gao Y."/>
        </authorList>
    </citation>
    <scope>NUCLEOTIDE SEQUENCE</scope>
    <source>
        <strain evidence="27">MM-2020</strain>
        <tissue evidence="27">Muscle</tissue>
    </source>
</reference>
<evidence type="ECO:0000256" key="6">
    <source>
        <dbReference type="ARBA" id="ARBA00022670"/>
    </source>
</evidence>
<dbReference type="CDD" id="cd04278">
    <property type="entry name" value="ZnMc_MMP"/>
    <property type="match status" value="1"/>
</dbReference>
<dbReference type="Pfam" id="PF01471">
    <property type="entry name" value="PG_binding_1"/>
    <property type="match status" value="1"/>
</dbReference>
<feature type="binding site" evidence="21">
    <location>
        <position position="406"/>
    </location>
    <ligand>
        <name>Ca(2+)</name>
        <dbReference type="ChEBI" id="CHEBI:29108"/>
        <label>5</label>
    </ligand>
</feature>
<evidence type="ECO:0000256" key="17">
    <source>
        <dbReference type="ARBA" id="ARBA00023180"/>
    </source>
</evidence>
<feature type="binding site" evidence="21">
    <location>
        <position position="274"/>
    </location>
    <ligand>
        <name>Ca(2+)</name>
        <dbReference type="ChEBI" id="CHEBI:29108"/>
        <label>1</label>
    </ligand>
</feature>
<dbReference type="GO" id="GO:0031012">
    <property type="term" value="C:extracellular matrix"/>
    <property type="evidence" value="ECO:0007669"/>
    <property type="project" value="InterPro"/>
</dbReference>
<dbReference type="InterPro" id="IPR002477">
    <property type="entry name" value="Peptidoglycan-bd-like"/>
</dbReference>
<feature type="binding site" evidence="21">
    <location>
        <position position="249"/>
    </location>
    <ligand>
        <name>Ca(2+)</name>
        <dbReference type="ChEBI" id="CHEBI:29108"/>
        <label>3</label>
    </ligand>
</feature>
<feature type="domain" description="Peptidase metallopeptidase" evidence="26">
    <location>
        <begin position="4"/>
        <end position="112"/>
    </location>
</feature>
<feature type="binding site" evidence="21">
    <location>
        <position position="256"/>
    </location>
    <ligand>
        <name>Zn(2+)</name>
        <dbReference type="ChEBI" id="CHEBI:29105"/>
        <label>1</label>
    </ligand>
</feature>
<feature type="binding site" evidence="21">
    <location>
        <position position="241"/>
    </location>
    <ligand>
        <name>Zn(2+)</name>
        <dbReference type="ChEBI" id="CHEBI:29105"/>
        <label>1</label>
    </ligand>
</feature>
<evidence type="ECO:0000313" key="28">
    <source>
        <dbReference type="Proteomes" id="UP000827986"/>
    </source>
</evidence>
<dbReference type="InterPro" id="IPR021190">
    <property type="entry name" value="Pept_M10A"/>
</dbReference>
<dbReference type="Gene3D" id="3.40.390.10">
    <property type="entry name" value="Collagenase (Catalytic Domain)"/>
    <property type="match status" value="3"/>
</dbReference>
<feature type="binding site" evidence="21">
    <location>
        <position position="454"/>
    </location>
    <ligand>
        <name>Ca(2+)</name>
        <dbReference type="ChEBI" id="CHEBI:29108"/>
        <label>5</label>
    </ligand>
</feature>
<feature type="disulfide bond" evidence="22">
    <location>
        <begin position="353"/>
        <end position="540"/>
    </location>
</feature>
<evidence type="ECO:0000256" key="3">
    <source>
        <dbReference type="ARBA" id="ARBA00018037"/>
    </source>
</evidence>
<dbReference type="PROSITE" id="PS51642">
    <property type="entry name" value="HEMOPEXIN_2"/>
    <property type="match status" value="4"/>
</dbReference>
<dbReference type="PIRSF" id="PIRSF001191">
    <property type="entry name" value="Peptidase_M10A_matrix"/>
    <property type="match status" value="1"/>
</dbReference>
<dbReference type="GO" id="GO:0005615">
    <property type="term" value="C:extracellular space"/>
    <property type="evidence" value="ECO:0007669"/>
    <property type="project" value="TreeGrafter"/>
</dbReference>
<dbReference type="SUPFAM" id="SSF55486">
    <property type="entry name" value="Metalloproteases ('zincins'), catalytic domain"/>
    <property type="match status" value="2"/>
</dbReference>
<keyword evidence="6" id="KW-0645">Protease</keyword>
<feature type="binding site" evidence="21">
    <location>
        <position position="309"/>
    </location>
    <ligand>
        <name>Zn(2+)</name>
        <dbReference type="ChEBI" id="CHEBI:29105"/>
        <label>2</label>
        <note>catalytic</note>
    </ligand>
</feature>
<dbReference type="FunFam" id="2.110.10.10:FF:000002">
    <property type="entry name" value="Matrix metallopeptidase 3"/>
    <property type="match status" value="1"/>
</dbReference>
<feature type="binding site" description="in inhibited form" evidence="21">
    <location>
        <position position="165"/>
    </location>
    <ligand>
        <name>Zn(2+)</name>
        <dbReference type="ChEBI" id="CHEBI:29105"/>
        <label>2</label>
        <note>catalytic</note>
    </ligand>
</feature>
<feature type="binding site" evidence="21">
    <location>
        <position position="263"/>
    </location>
    <ligand>
        <name>Ca(2+)</name>
        <dbReference type="ChEBI" id="CHEBI:29108"/>
        <label>2</label>
    </ligand>
</feature>
<dbReference type="FunFam" id="3.40.390.10:FF:000007">
    <property type="entry name" value="Collagenase 3"/>
    <property type="match status" value="1"/>
</dbReference>
<feature type="short sequence motif" description="Cysteine switch" evidence="24">
    <location>
        <begin position="163"/>
        <end position="170"/>
    </location>
</feature>
<feature type="binding site" evidence="21">
    <location>
        <position position="360"/>
    </location>
    <ligand>
        <name>Ca(2+)</name>
        <dbReference type="ChEBI" id="CHEBI:29108"/>
        <label>4</label>
    </ligand>
</feature>
<feature type="binding site" evidence="20">
    <location>
        <position position="301"/>
    </location>
    <ligand>
        <name>Zn(2+)</name>
        <dbReference type="ChEBI" id="CHEBI:29105"/>
        <label>2</label>
        <note>catalytic</note>
    </ligand>
</feature>
<accession>A0A9D3XY30</accession>
<keyword evidence="9" id="KW-0677">Repeat</keyword>
<dbReference type="Proteomes" id="UP000827986">
    <property type="component" value="Unassembled WGS sequence"/>
</dbReference>
<feature type="binding site" evidence="21">
    <location>
        <position position="274"/>
    </location>
    <ligand>
        <name>Ca(2+)</name>
        <dbReference type="ChEBI" id="CHEBI:29108"/>
        <label>3</label>
    </ligand>
</feature>
<feature type="domain" description="Peptidase metallopeptidase" evidence="26">
    <location>
        <begin position="178"/>
        <end position="337"/>
    </location>
</feature>
<evidence type="ECO:0000256" key="2">
    <source>
        <dbReference type="ARBA" id="ARBA00010370"/>
    </source>
</evidence>
<evidence type="ECO:0000256" key="12">
    <source>
        <dbReference type="ARBA" id="ARBA00022837"/>
    </source>
</evidence>
<dbReference type="EMBL" id="JAHDVG010000463">
    <property type="protein sequence ID" value="KAH1187478.1"/>
    <property type="molecule type" value="Genomic_DNA"/>
</dbReference>
<protein>
    <recommendedName>
        <fullName evidence="3">Collagenase 3</fullName>
    </recommendedName>
    <alternativeName>
        <fullName evidence="18">Matrix metalloproteinase-13</fullName>
    </alternativeName>
</protein>
<feature type="binding site" evidence="21">
    <location>
        <position position="231"/>
    </location>
    <ligand>
        <name>Ca(2+)</name>
        <dbReference type="ChEBI" id="CHEBI:29108"/>
        <label>2</label>
    </ligand>
</feature>
<dbReference type="InterPro" id="IPR001818">
    <property type="entry name" value="Pept_M10_metallopeptidase"/>
</dbReference>
<evidence type="ECO:0000256" key="11">
    <source>
        <dbReference type="ARBA" id="ARBA00022833"/>
    </source>
</evidence>
<dbReference type="SMART" id="SM00120">
    <property type="entry name" value="HX"/>
    <property type="match status" value="4"/>
</dbReference>
<feature type="binding site" evidence="21">
    <location>
        <position position="251"/>
    </location>
    <ligand>
        <name>Ca(2+)</name>
        <dbReference type="ChEBI" id="CHEBI:29108"/>
        <label>3</label>
    </ligand>
</feature>
<evidence type="ECO:0000256" key="10">
    <source>
        <dbReference type="ARBA" id="ARBA00022801"/>
    </source>
</evidence>
<evidence type="ECO:0000256" key="23">
    <source>
        <dbReference type="PIRSR" id="PIRSR621190-4"/>
    </source>
</evidence>
<evidence type="ECO:0000256" key="9">
    <source>
        <dbReference type="ARBA" id="ARBA00022737"/>
    </source>
</evidence>
<feature type="binding site" evidence="21">
    <location>
        <position position="265"/>
    </location>
    <ligand>
        <name>Ca(2+)</name>
        <dbReference type="ChEBI" id="CHEBI:29108"/>
        <label>2</label>
    </ligand>
</feature>
<keyword evidence="13" id="KW-0482">Metalloprotease</keyword>
<keyword evidence="15" id="KW-0865">Zymogen</keyword>
<evidence type="ECO:0000256" key="25">
    <source>
        <dbReference type="PROSITE-ProRule" id="PRU01011"/>
    </source>
</evidence>
<evidence type="ECO:0000256" key="20">
    <source>
        <dbReference type="PIRSR" id="PIRSR001191-2"/>
    </source>
</evidence>
<dbReference type="PROSITE" id="PS00024">
    <property type="entry name" value="HEMOPEXIN"/>
    <property type="match status" value="1"/>
</dbReference>
<comment type="cofactor">
    <cofactor evidence="21">
        <name>Ca(2+)</name>
        <dbReference type="ChEBI" id="CHEBI:29108"/>
    </cofactor>
    <text evidence="21">Can bind about 5 Ca(2+) ions per subunit.</text>
</comment>
<comment type="cofactor">
    <cofactor evidence="21">
        <name>Zn(2+)</name>
        <dbReference type="ChEBI" id="CHEBI:29105"/>
    </cofactor>
    <text evidence="21">Binds 2 Zn(2+) ions per subunit.</text>
</comment>
<evidence type="ECO:0000256" key="19">
    <source>
        <dbReference type="PIRSR" id="PIRSR001191-1"/>
    </source>
</evidence>
<dbReference type="InterPro" id="IPR024079">
    <property type="entry name" value="MetalloPept_cat_dom_sf"/>
</dbReference>
<dbReference type="GO" id="GO:0030198">
    <property type="term" value="P:extracellular matrix organization"/>
    <property type="evidence" value="ECO:0007669"/>
    <property type="project" value="TreeGrafter"/>
</dbReference>
<comment type="subcellular location">
    <subcellularLocation>
        <location evidence="1">Secreted</location>
        <location evidence="1">Extracellular space</location>
        <location evidence="1">Extracellular matrix</location>
    </subcellularLocation>
</comment>
<dbReference type="GO" id="GO:0008270">
    <property type="term" value="F:zinc ion binding"/>
    <property type="evidence" value="ECO:0007669"/>
    <property type="project" value="InterPro"/>
</dbReference>
<feature type="binding site" evidence="21">
    <location>
        <position position="269"/>
    </location>
    <ligand>
        <name>Zn(2+)</name>
        <dbReference type="ChEBI" id="CHEBI:29105"/>
        <label>1</label>
    </ligand>
</feature>
<feature type="binding site" evidence="21">
    <location>
        <position position="272"/>
    </location>
    <ligand>
        <name>Ca(2+)</name>
        <dbReference type="ChEBI" id="CHEBI:29108"/>
        <label>1</label>
    </ligand>
</feature>
<keyword evidence="11 20" id="KW-0862">Zinc</keyword>
<dbReference type="InterPro" id="IPR033739">
    <property type="entry name" value="M10A_MMP"/>
</dbReference>
<keyword evidence="16 22" id="KW-1015">Disulfide bond</keyword>
<dbReference type="GO" id="GO:0030574">
    <property type="term" value="P:collagen catabolic process"/>
    <property type="evidence" value="ECO:0007669"/>
    <property type="project" value="UniProtKB-KW"/>
</dbReference>
<feature type="repeat" description="Hemopexin" evidence="25">
    <location>
        <begin position="497"/>
        <end position="540"/>
    </location>
</feature>
<evidence type="ECO:0000256" key="5">
    <source>
        <dbReference type="ARBA" id="ARBA00022530"/>
    </source>
</evidence>
<evidence type="ECO:0000256" key="16">
    <source>
        <dbReference type="ARBA" id="ARBA00023157"/>
    </source>
</evidence>
<keyword evidence="7 20" id="KW-0479">Metal-binding</keyword>
<feature type="binding site" evidence="21">
    <location>
        <position position="253"/>
    </location>
    <ligand>
        <name>Ca(2+)</name>
        <dbReference type="ChEBI" id="CHEBI:29108"/>
        <label>3</label>
    </ligand>
</feature>
<organism evidence="27 28">
    <name type="scientific">Mauremys mutica</name>
    <name type="common">yellowpond turtle</name>
    <dbReference type="NCBI Taxonomy" id="74926"/>
    <lineage>
        <taxon>Eukaryota</taxon>
        <taxon>Metazoa</taxon>
        <taxon>Chordata</taxon>
        <taxon>Craniata</taxon>
        <taxon>Vertebrata</taxon>
        <taxon>Euteleostomi</taxon>
        <taxon>Archelosauria</taxon>
        <taxon>Testudinata</taxon>
        <taxon>Testudines</taxon>
        <taxon>Cryptodira</taxon>
        <taxon>Durocryptodira</taxon>
        <taxon>Testudinoidea</taxon>
        <taxon>Geoemydidae</taxon>
        <taxon>Geoemydinae</taxon>
        <taxon>Mauremys</taxon>
    </lineage>
</organism>
<feature type="binding site" evidence="21">
    <location>
        <position position="267"/>
    </location>
    <ligand>
        <name>Ca(2+)</name>
        <dbReference type="ChEBI" id="CHEBI:29108"/>
        <label>2</label>
    </ligand>
</feature>
<gene>
    <name evidence="27" type="ORF">KIL84_020227</name>
</gene>
<evidence type="ECO:0000256" key="15">
    <source>
        <dbReference type="ARBA" id="ARBA00023145"/>
    </source>
</evidence>
<dbReference type="SMART" id="SM00235">
    <property type="entry name" value="ZnMc"/>
    <property type="match status" value="2"/>
</dbReference>
<proteinExistence type="inferred from homology"/>
<keyword evidence="14" id="KW-0177">Collagen degradation</keyword>
<comment type="similarity">
    <text evidence="2">Belongs to the peptidase M10A family.</text>
</comment>
<keyword evidence="8" id="KW-0732">Signal</keyword>
<evidence type="ECO:0000256" key="14">
    <source>
        <dbReference type="ARBA" id="ARBA00023105"/>
    </source>
</evidence>
<evidence type="ECO:0000313" key="27">
    <source>
        <dbReference type="EMBL" id="KAH1187478.1"/>
    </source>
</evidence>